<feature type="transmembrane region" description="Helical" evidence="5">
    <location>
        <begin position="241"/>
        <end position="259"/>
    </location>
</feature>
<name>A0A1X7J120_9SPHI</name>
<feature type="transmembrane region" description="Helical" evidence="5">
    <location>
        <begin position="74"/>
        <end position="100"/>
    </location>
</feature>
<evidence type="ECO:0000256" key="5">
    <source>
        <dbReference type="RuleBase" id="RU363041"/>
    </source>
</evidence>
<dbReference type="Pfam" id="PF01925">
    <property type="entry name" value="TauE"/>
    <property type="match status" value="1"/>
</dbReference>
<dbReference type="PANTHER" id="PTHR43701:SF2">
    <property type="entry name" value="MEMBRANE TRANSPORTER PROTEIN YJNA-RELATED"/>
    <property type="match status" value="1"/>
</dbReference>
<dbReference type="InterPro" id="IPR051598">
    <property type="entry name" value="TSUP/Inactive_protease-like"/>
</dbReference>
<dbReference type="STRING" id="561061.SAMN05660862_1303"/>
<proteinExistence type="inferred from homology"/>
<gene>
    <name evidence="6" type="ORF">SAMN05660862_1303</name>
</gene>
<dbReference type="InterPro" id="IPR002781">
    <property type="entry name" value="TM_pro_TauE-like"/>
</dbReference>
<dbReference type="Proteomes" id="UP000192980">
    <property type="component" value="Unassembled WGS sequence"/>
</dbReference>
<feature type="transmembrane region" description="Helical" evidence="5">
    <location>
        <begin position="146"/>
        <end position="174"/>
    </location>
</feature>
<keyword evidence="4 5" id="KW-0472">Membrane</keyword>
<sequence length="261" mass="27970">MLIGFLLAIVVGATLGLVGSGGTILTVPILVYVMGVDPIMATTYSLFAIGITSFVGSVRGVMAKEVDLNKIVTFGIPSLLMVFVTRLFLLPLVPDVIVIAGIEVEQGVLLMVLFAIVMLASSWTMIKEQESHLDASARIPLWQVISQGLLVGLVTGTVGAGGGFLIIPALVNFYGMPIKRAVSTSLVIITINSLFGVIGDAEKFVDFDWPLILGYTTCAVIGIFIGFALSHRIKGQHLKRMFGYLILVMGIYIILREVVLV</sequence>
<dbReference type="AlphaFoldDB" id="A0A1X7J120"/>
<dbReference type="EMBL" id="FXAU01000002">
    <property type="protein sequence ID" value="SMG20904.1"/>
    <property type="molecule type" value="Genomic_DNA"/>
</dbReference>
<organism evidence="6 7">
    <name type="scientific">Sphingobacterium psychroaquaticum</name>
    <dbReference type="NCBI Taxonomy" id="561061"/>
    <lineage>
        <taxon>Bacteria</taxon>
        <taxon>Pseudomonadati</taxon>
        <taxon>Bacteroidota</taxon>
        <taxon>Sphingobacteriia</taxon>
        <taxon>Sphingobacteriales</taxon>
        <taxon>Sphingobacteriaceae</taxon>
        <taxon>Sphingobacterium</taxon>
    </lineage>
</organism>
<evidence type="ECO:0000313" key="6">
    <source>
        <dbReference type="EMBL" id="SMG20904.1"/>
    </source>
</evidence>
<feature type="transmembrane region" description="Helical" evidence="5">
    <location>
        <begin position="107"/>
        <end position="126"/>
    </location>
</feature>
<keyword evidence="3 5" id="KW-1133">Transmembrane helix</keyword>
<evidence type="ECO:0000256" key="4">
    <source>
        <dbReference type="ARBA" id="ARBA00023136"/>
    </source>
</evidence>
<comment type="subcellular location">
    <subcellularLocation>
        <location evidence="5">Cell membrane</location>
        <topology evidence="5">Multi-pass membrane protein</topology>
    </subcellularLocation>
    <subcellularLocation>
        <location evidence="1">Membrane</location>
        <topology evidence="1">Multi-pass membrane protein</topology>
    </subcellularLocation>
</comment>
<keyword evidence="5" id="KW-1003">Cell membrane</keyword>
<comment type="similarity">
    <text evidence="5">Belongs to the 4-toluene sulfonate uptake permease (TSUP) (TC 2.A.102) family.</text>
</comment>
<evidence type="ECO:0000256" key="3">
    <source>
        <dbReference type="ARBA" id="ARBA00022989"/>
    </source>
</evidence>
<evidence type="ECO:0000256" key="1">
    <source>
        <dbReference type="ARBA" id="ARBA00004141"/>
    </source>
</evidence>
<reference evidence="6 7" key="1">
    <citation type="submission" date="2017-04" db="EMBL/GenBank/DDBJ databases">
        <authorList>
            <person name="Afonso C.L."/>
            <person name="Miller P.J."/>
            <person name="Scott M.A."/>
            <person name="Spackman E."/>
            <person name="Goraichik I."/>
            <person name="Dimitrov K.M."/>
            <person name="Suarez D.L."/>
            <person name="Swayne D.E."/>
        </authorList>
    </citation>
    <scope>NUCLEOTIDE SEQUENCE [LARGE SCALE GENOMIC DNA]</scope>
    <source>
        <strain evidence="6 7">DSM 22418</strain>
    </source>
</reference>
<feature type="transmembrane region" description="Helical" evidence="5">
    <location>
        <begin position="211"/>
        <end position="229"/>
    </location>
</feature>
<protein>
    <recommendedName>
        <fullName evidence="5">Probable membrane transporter protein</fullName>
    </recommendedName>
</protein>
<evidence type="ECO:0000256" key="2">
    <source>
        <dbReference type="ARBA" id="ARBA00022692"/>
    </source>
</evidence>
<feature type="transmembrane region" description="Helical" evidence="5">
    <location>
        <begin position="44"/>
        <end position="62"/>
    </location>
</feature>
<feature type="transmembrane region" description="Helical" evidence="5">
    <location>
        <begin position="6"/>
        <end position="32"/>
    </location>
</feature>
<dbReference type="GO" id="GO:0005886">
    <property type="term" value="C:plasma membrane"/>
    <property type="evidence" value="ECO:0007669"/>
    <property type="project" value="UniProtKB-SubCell"/>
</dbReference>
<dbReference type="RefSeq" id="WP_085472163.1">
    <property type="nucleotide sequence ID" value="NZ_FXAU01000002.1"/>
</dbReference>
<dbReference type="OrthoDB" id="8559161at2"/>
<dbReference type="PANTHER" id="PTHR43701">
    <property type="entry name" value="MEMBRANE TRANSPORTER PROTEIN MJ0441-RELATED"/>
    <property type="match status" value="1"/>
</dbReference>
<keyword evidence="7" id="KW-1185">Reference proteome</keyword>
<evidence type="ECO:0000313" key="7">
    <source>
        <dbReference type="Proteomes" id="UP000192980"/>
    </source>
</evidence>
<accession>A0A1X7J120</accession>
<keyword evidence="2 5" id="KW-0812">Transmembrane</keyword>